<evidence type="ECO:0000259" key="1">
    <source>
        <dbReference type="Pfam" id="PF17425"/>
    </source>
</evidence>
<dbReference type="PATRIC" id="fig|1354264.4.peg.181"/>
<dbReference type="PANTHER" id="PTHR35340:SF5">
    <property type="entry name" value="ASST-DOMAIN-CONTAINING PROTEIN"/>
    <property type="match status" value="1"/>
</dbReference>
<proteinExistence type="predicted"/>
<dbReference type="Proteomes" id="UP000078386">
    <property type="component" value="Unassembled WGS sequence"/>
</dbReference>
<dbReference type="Gene3D" id="2.60.40.3100">
    <property type="entry name" value="Arylsulphate sulphotransferase monomer, N-terminal domain"/>
    <property type="match status" value="1"/>
</dbReference>
<evidence type="ECO:0000313" key="2">
    <source>
        <dbReference type="EMBL" id="OAT56336.1"/>
    </source>
</evidence>
<keyword evidence="3" id="KW-1185">Reference proteome</keyword>
<dbReference type="InterPro" id="IPR010262">
    <property type="entry name" value="Arylsulfotransferase_bact"/>
</dbReference>
<dbReference type="Pfam" id="PF17425">
    <property type="entry name" value="Arylsulfotran_N"/>
    <property type="match status" value="1"/>
</dbReference>
<dbReference type="AlphaFoldDB" id="A0A1B7K850"/>
<feature type="domain" description="Arylsulfotransferase N-terminal" evidence="1">
    <location>
        <begin position="11"/>
        <end position="92"/>
    </location>
</feature>
<dbReference type="SUPFAM" id="SSF50998">
    <property type="entry name" value="Quinoprotein alcohol dehydrogenase-like"/>
    <property type="match status" value="1"/>
</dbReference>
<accession>A0A1B7K850</accession>
<dbReference type="InterPro" id="IPR038477">
    <property type="entry name" value="ASST_N_sf"/>
</dbReference>
<gene>
    <name evidence="2" type="ORF">M989_00173</name>
</gene>
<reference evidence="2 3" key="1">
    <citation type="submission" date="2016-04" db="EMBL/GenBank/DDBJ databases">
        <title>ATOL: Assembling a taxonomically balanced genome-scale reconstruction of the evolutionary history of the Enterobacteriaceae.</title>
        <authorList>
            <person name="Plunkett G.III."/>
            <person name="Neeno-Eckwall E.C."/>
            <person name="Glasner J.D."/>
            <person name="Perna N.T."/>
        </authorList>
    </citation>
    <scope>NUCLEOTIDE SEQUENCE [LARGE SCALE GENOMIC DNA]</scope>
    <source>
        <strain evidence="2 3">ATCC 51603</strain>
    </source>
</reference>
<dbReference type="InterPro" id="IPR053143">
    <property type="entry name" value="Arylsulfate_ST"/>
</dbReference>
<dbReference type="Gene3D" id="2.130.10.10">
    <property type="entry name" value="YVTN repeat-like/Quinoprotein amine dehydrogenase"/>
    <property type="match status" value="1"/>
</dbReference>
<dbReference type="InterPro" id="IPR035391">
    <property type="entry name" value="Arylsulfotran_N"/>
</dbReference>
<sequence length="469" mass="52198">MNNPSLIETISVTVNPYDQNLLSANINISSTVSLKFSYIVNGKTSDVDFTYSSEVFTTNPVIPVIGLYANTINEIDVVVEDLSGNKETTTVYADTTGQDYGDVALNINIEILDETIAKTSINNGWLMTSYFNGYDKNGDIRITGLYQWGTTPLKTHDGSIIAGDNIFGYYYATTLYAINLLGKVNKTINAPDGFGFHHDVTWDSTGNIFVLATMLEDQTDSNKLESIVAKIDATTGEIIWSVDYSEQFYNSDVLANSDTNDVHINTIDYIEKLDQIIINSRSTCTIFAISPDDGEIIWMIDNPANEVLDESKNLTAINDFIYPNGEHAVFLTDNTKYDNYSGDNQLVLSVFNNNSCLNDDGTDNVRKMESPKDDDYYAAPVDSQAVILGIDLTARTVERLDTFAVTGERSELRGSVFQNGDNYDVFFCDAYDFFTLDTNNTIGVRALDIETVTSYRARIFSYDELRALI</sequence>
<dbReference type="InterPro" id="IPR011047">
    <property type="entry name" value="Quinoprotein_ADH-like_sf"/>
</dbReference>
<dbReference type="GO" id="GO:0004062">
    <property type="term" value="F:aryl sulfotransferase activity"/>
    <property type="evidence" value="ECO:0007669"/>
    <property type="project" value="InterPro"/>
</dbReference>
<organism evidence="2 3">
    <name type="scientific">Kluyvera georgiana ATCC 51603</name>
    <dbReference type="NCBI Taxonomy" id="1354264"/>
    <lineage>
        <taxon>Bacteria</taxon>
        <taxon>Pseudomonadati</taxon>
        <taxon>Pseudomonadota</taxon>
        <taxon>Gammaproteobacteria</taxon>
        <taxon>Enterobacterales</taxon>
        <taxon>Enterobacteriaceae</taxon>
        <taxon>Kluyvera</taxon>
    </lineage>
</organism>
<dbReference type="PANTHER" id="PTHR35340">
    <property type="entry name" value="PQQ ENZYME REPEAT PROTEIN-RELATED"/>
    <property type="match status" value="1"/>
</dbReference>
<dbReference type="EMBL" id="LXEU01000003">
    <property type="protein sequence ID" value="OAT56336.1"/>
    <property type="molecule type" value="Genomic_DNA"/>
</dbReference>
<comment type="caution">
    <text evidence="2">The sequence shown here is derived from an EMBL/GenBank/DDBJ whole genome shotgun (WGS) entry which is preliminary data.</text>
</comment>
<name>A0A1B7K850_9ENTR</name>
<evidence type="ECO:0000313" key="3">
    <source>
        <dbReference type="Proteomes" id="UP000078386"/>
    </source>
</evidence>
<dbReference type="InterPro" id="IPR015943">
    <property type="entry name" value="WD40/YVTN_repeat-like_dom_sf"/>
</dbReference>
<dbReference type="Pfam" id="PF05935">
    <property type="entry name" value="Arylsulfotrans"/>
    <property type="match status" value="1"/>
</dbReference>
<protein>
    <recommendedName>
        <fullName evidence="1">Arylsulfotransferase N-terminal domain-containing protein</fullName>
    </recommendedName>
</protein>